<evidence type="ECO:0000313" key="2">
    <source>
        <dbReference type="EMBL" id="KAK7207196.1"/>
    </source>
</evidence>
<organism evidence="2 3">
    <name type="scientific">Myxozyma melibiosi</name>
    <dbReference type="NCBI Taxonomy" id="54550"/>
    <lineage>
        <taxon>Eukaryota</taxon>
        <taxon>Fungi</taxon>
        <taxon>Dikarya</taxon>
        <taxon>Ascomycota</taxon>
        <taxon>Saccharomycotina</taxon>
        <taxon>Lipomycetes</taxon>
        <taxon>Lipomycetales</taxon>
        <taxon>Lipomycetaceae</taxon>
        <taxon>Myxozyma</taxon>
    </lineage>
</organism>
<keyword evidence="1" id="KW-1133">Transmembrane helix</keyword>
<dbReference type="RefSeq" id="XP_064770229.1">
    <property type="nucleotide sequence ID" value="XM_064913875.1"/>
</dbReference>
<protein>
    <submittedName>
        <fullName evidence="2">Uncharacterized protein</fullName>
    </submittedName>
</protein>
<evidence type="ECO:0000256" key="1">
    <source>
        <dbReference type="SAM" id="Phobius"/>
    </source>
</evidence>
<feature type="transmembrane region" description="Helical" evidence="1">
    <location>
        <begin position="100"/>
        <end position="119"/>
    </location>
</feature>
<comment type="caution">
    <text evidence="2">The sequence shown here is derived from an EMBL/GenBank/DDBJ whole genome shotgun (WGS) entry which is preliminary data.</text>
</comment>
<dbReference type="EMBL" id="JBBJBU010000001">
    <property type="protein sequence ID" value="KAK7207196.1"/>
    <property type="molecule type" value="Genomic_DNA"/>
</dbReference>
<dbReference type="Proteomes" id="UP001498771">
    <property type="component" value="Unassembled WGS sequence"/>
</dbReference>
<name>A0ABR1FBG6_9ASCO</name>
<keyword evidence="3" id="KW-1185">Reference proteome</keyword>
<keyword evidence="1" id="KW-0472">Membrane</keyword>
<gene>
    <name evidence="2" type="ORF">BZA70DRAFT_286564</name>
</gene>
<sequence length="120" mass="13427">MKTTPRCYATTINTYGSRKMLLDVDISDPARNNSGLSSFLLVHLTSPSHIPPRLSTSLRQGDPQVEAPPYICNYFESSSIPYRDDQLDPIHIYSGSTITIFYHAMLAALLNYAVSIYIIL</sequence>
<accession>A0ABR1FBG6</accession>
<dbReference type="GeneID" id="90039387"/>
<proteinExistence type="predicted"/>
<evidence type="ECO:0000313" key="3">
    <source>
        <dbReference type="Proteomes" id="UP001498771"/>
    </source>
</evidence>
<reference evidence="2 3" key="1">
    <citation type="submission" date="2024-03" db="EMBL/GenBank/DDBJ databases">
        <title>Genome-scale model development and genomic sequencing of the oleaginous clade Lipomyces.</title>
        <authorList>
            <consortium name="Lawrence Berkeley National Laboratory"/>
            <person name="Czajka J.J."/>
            <person name="Han Y."/>
            <person name="Kim J."/>
            <person name="Mondo S.J."/>
            <person name="Hofstad B.A."/>
            <person name="Robles A."/>
            <person name="Haridas S."/>
            <person name="Riley R."/>
            <person name="LaButti K."/>
            <person name="Pangilinan J."/>
            <person name="Andreopoulos W."/>
            <person name="Lipzen A."/>
            <person name="Yan J."/>
            <person name="Wang M."/>
            <person name="Ng V."/>
            <person name="Grigoriev I.V."/>
            <person name="Spatafora J.W."/>
            <person name="Magnuson J.K."/>
            <person name="Baker S.E."/>
            <person name="Pomraning K.R."/>
        </authorList>
    </citation>
    <scope>NUCLEOTIDE SEQUENCE [LARGE SCALE GENOMIC DNA]</scope>
    <source>
        <strain evidence="2 3">Phaff 52-87</strain>
    </source>
</reference>
<keyword evidence="1" id="KW-0812">Transmembrane</keyword>